<feature type="domain" description="Purple acid phosphatase N-terminal" evidence="8">
    <location>
        <begin position="469"/>
        <end position="581"/>
    </location>
</feature>
<sequence>TLIETLRPDGGPVDPQPHTVPYDWSDTSKSGVMRGTMDIDASDPRLQPAEEGFPEQISLMYYGSTSEYSFETLPAGKSYPLRLGLIADTGQTYNSSTTYERLKEDRPQVIFHMGDLSYSDDYLTTGTLFPWVLNVTPPTRFPANSEASGSASPLWHSHDVGPVHVVFLTSYAPYDEGTEQHDWLKRDLASVDRQRTPWLIAAFHAPWYTSYAAHYYEANCHRLATEVLLYSYGVDLVLNGHVHAYERSFPVFDFKPHPSSHTASLAMQRDDCGPVHLSLGDGGNIEKLNAVFADTPGHCPPIFDHGPSYQPEFCPQNVYNGSYCSLMQPAWSAFREPSFGHATLDILNDTHALFQWKRNADPLSVVADEVVFRRRPDKCGMRPRAGSSADIGTMGRAGIIGVVLCAIVLPFAAARSMIELTTVDDGPVSLIPSTVQYNWSDTSPSGIARGTPDIPASDPRLQPAPEGYPEQVSVTYYGPTSVRFGWATGQAQTGYGALEGFHDSTGSNVQLGLSPSAYTDVLEGTSSHYDQIYYGFSNALNYTSPKLHSVVVEDLTPNTSYFYRVGDLKSQYWSEEYNFTTPPAGPSYPLRFGLVADVGQTDNSSDTFNHLAASEPQVVLFIGDLSYADNYEANGTLYPWNNNISYPGEDIWIPFDVEYGTFQPRWDKWARLAEPVTSSVPFLFTVGNHEMEPQSNGRKFVSYNARYPSNYEASGSSNALWYSVNVGPAHIAFITSYADYDQDSAQYKWLAADLANVNRTETPWLIVGFHAPWYTSYRSHYQEANCQRLAMEPLLFENGVDLVLNGHVHAYERTFPVYNYTLNDCGPVHLTLGDGGNIEKLAAVFADYPGYCPAVPVHGPSYQPEVCNQLLYDGEFCSTSQPEWSAFREPSFGHSVLDILNDTHAHFAWYRNQDADTSVADEVILVRNPEDTMSGAGKASALLCAFVLLPFAAARTMIELTTVDGGPVSMIPETVQYNWSDTSPSGILRGSPDLPASDPRLQPALQGYPEQVSVTYYGPTSVRFGWVTGQSQTGYGFLEGYPDSSTSNVQLGLAPSAYTVVLGGTSTRYDYIHYGFKGAMNYTSPKLHSVVAEDLRPNTTYFYRVGDLKTQYWSKEFSFTTPPAGPSYPLRMGLIGDVGQTYNSSDTFHHLAASKPQVALIMGDLTYADNYESNGTLYPSNFNISYPGENARYPPNHEASGSDDKLWYSVNVGPAHIAFITSYADYDRESPQYQWLAADLASVNRTETPWLIVTFHAPWYTSYSAHWQEANCQRLAMEPLLYENGVDLVFNGHVHAYERTFPVYNNTLDECGPVHLTLGDGGNIEDLAATFVDYPGYCPSVPQRGPTYQPDVCNQLLYDGEYCPTSQPEWSAFREPSFGHSMLEFLDDTHARFAWYRNQDADTSVADEVILVRNPENCGIPVEGLNNKAD</sequence>
<dbReference type="Pfam" id="PF00149">
    <property type="entry name" value="Metallophos"/>
    <property type="match status" value="3"/>
</dbReference>
<comment type="similarity">
    <text evidence="1 5">Belongs to the metallophosphoesterase superfamily. Purple acid phosphatase family.</text>
</comment>
<evidence type="ECO:0000256" key="1">
    <source>
        <dbReference type="ARBA" id="ARBA00008723"/>
    </source>
</evidence>
<evidence type="ECO:0000256" key="4">
    <source>
        <dbReference type="ARBA" id="ARBA00023180"/>
    </source>
</evidence>
<evidence type="ECO:0000256" key="2">
    <source>
        <dbReference type="ARBA" id="ARBA00022729"/>
    </source>
</evidence>
<accession>A0A3M7KYP2</accession>
<dbReference type="GO" id="GO:0003993">
    <property type="term" value="F:acid phosphatase activity"/>
    <property type="evidence" value="ECO:0007669"/>
    <property type="project" value="UniProtKB-EC"/>
</dbReference>
<gene>
    <name evidence="9" type="ORF">APUTEX25_000236</name>
</gene>
<evidence type="ECO:0000256" key="3">
    <source>
        <dbReference type="ARBA" id="ARBA00022801"/>
    </source>
</evidence>
<dbReference type="InterPro" id="IPR015914">
    <property type="entry name" value="PAPs_N"/>
</dbReference>
<dbReference type="Gene3D" id="2.60.40.380">
    <property type="entry name" value="Purple acid phosphatase-like, N-terminal"/>
    <property type="match status" value="2"/>
</dbReference>
<proteinExistence type="inferred from homology"/>
<evidence type="ECO:0000313" key="10">
    <source>
        <dbReference type="Proteomes" id="UP000279271"/>
    </source>
</evidence>
<dbReference type="Pfam" id="PF14008">
    <property type="entry name" value="Metallophos_C"/>
    <property type="match status" value="3"/>
</dbReference>
<organism evidence="9 10">
    <name type="scientific">Auxenochlorella protothecoides</name>
    <name type="common">Green microalga</name>
    <name type="synonym">Chlorella protothecoides</name>
    <dbReference type="NCBI Taxonomy" id="3075"/>
    <lineage>
        <taxon>Eukaryota</taxon>
        <taxon>Viridiplantae</taxon>
        <taxon>Chlorophyta</taxon>
        <taxon>core chlorophytes</taxon>
        <taxon>Trebouxiophyceae</taxon>
        <taxon>Chlorellales</taxon>
        <taxon>Chlorellaceae</taxon>
        <taxon>Auxenochlorella</taxon>
    </lineage>
</organism>
<comment type="caution">
    <text evidence="9">The sequence shown here is derived from an EMBL/GenBank/DDBJ whole genome shotgun (WGS) entry which is preliminary data.</text>
</comment>
<evidence type="ECO:0000313" key="9">
    <source>
        <dbReference type="EMBL" id="RMZ55653.1"/>
    </source>
</evidence>
<keyword evidence="3 5" id="KW-0378">Hydrolase</keyword>
<feature type="non-terminal residue" evidence="9">
    <location>
        <position position="1"/>
    </location>
</feature>
<evidence type="ECO:0000259" key="6">
    <source>
        <dbReference type="Pfam" id="PF00149"/>
    </source>
</evidence>
<dbReference type="InterPro" id="IPR041792">
    <property type="entry name" value="MPP_PAP"/>
</dbReference>
<dbReference type="EMBL" id="QOKY01000160">
    <property type="protein sequence ID" value="RMZ55653.1"/>
    <property type="molecule type" value="Genomic_DNA"/>
</dbReference>
<comment type="catalytic activity">
    <reaction evidence="5">
        <text>a phosphate monoester + H2O = an alcohol + phosphate</text>
        <dbReference type="Rhea" id="RHEA:15017"/>
        <dbReference type="ChEBI" id="CHEBI:15377"/>
        <dbReference type="ChEBI" id="CHEBI:30879"/>
        <dbReference type="ChEBI" id="CHEBI:43474"/>
        <dbReference type="ChEBI" id="CHEBI:67140"/>
        <dbReference type="EC" id="3.1.3.2"/>
    </reaction>
</comment>
<feature type="domain" description="Calcineurin-like phosphoesterase" evidence="6">
    <location>
        <begin position="591"/>
        <end position="811"/>
    </location>
</feature>
<evidence type="ECO:0000259" key="7">
    <source>
        <dbReference type="Pfam" id="PF14008"/>
    </source>
</evidence>
<reference evidence="10" key="1">
    <citation type="journal article" date="2018" name="Algal Res.">
        <title>Characterization of plant carbon substrate utilization by Auxenochlorella protothecoides.</title>
        <authorList>
            <person name="Vogler B.W."/>
            <person name="Starkenburg S.R."/>
            <person name="Sudasinghe N."/>
            <person name="Schambach J.Y."/>
            <person name="Rollin J.A."/>
            <person name="Pattathil S."/>
            <person name="Barry A.N."/>
        </authorList>
    </citation>
    <scope>NUCLEOTIDE SEQUENCE [LARGE SCALE GENOMIC DNA]</scope>
    <source>
        <strain evidence="10">UTEX 25</strain>
    </source>
</reference>
<dbReference type="PANTHER" id="PTHR22953">
    <property type="entry name" value="ACID PHOSPHATASE RELATED"/>
    <property type="match status" value="1"/>
</dbReference>
<feature type="domain" description="Purple acid phosphatase C-terminal" evidence="7">
    <location>
        <begin position="1364"/>
        <end position="1408"/>
    </location>
</feature>
<dbReference type="SUPFAM" id="SSF49363">
    <property type="entry name" value="Purple acid phosphatase, N-terminal domain"/>
    <property type="match status" value="2"/>
</dbReference>
<evidence type="ECO:0000256" key="5">
    <source>
        <dbReference type="RuleBase" id="RU361203"/>
    </source>
</evidence>
<dbReference type="Gene3D" id="3.60.21.10">
    <property type="match status" value="4"/>
</dbReference>
<feature type="domain" description="Calcineurin-like phosphoesterase" evidence="6">
    <location>
        <begin position="82"/>
        <end position="245"/>
    </location>
</feature>
<protein>
    <recommendedName>
        <fullName evidence="5">Purple acid phosphatase</fullName>
        <ecNumber evidence="5">3.1.3.2</ecNumber>
    </recommendedName>
</protein>
<dbReference type="InterPro" id="IPR025733">
    <property type="entry name" value="PAPs_C"/>
</dbReference>
<feature type="domain" description="Purple acid phosphatase C-terminal" evidence="7">
    <location>
        <begin position="327"/>
        <end position="365"/>
    </location>
</feature>
<dbReference type="InterPro" id="IPR008963">
    <property type="entry name" value="Purple_acid_Pase-like_N"/>
</dbReference>
<dbReference type="Pfam" id="PF16656">
    <property type="entry name" value="Pur_ac_phosph_N"/>
    <property type="match status" value="2"/>
</dbReference>
<dbReference type="PANTHER" id="PTHR22953:SF153">
    <property type="entry name" value="PURPLE ACID PHOSPHATASE"/>
    <property type="match status" value="1"/>
</dbReference>
<feature type="domain" description="Calcineurin-like phosphoesterase" evidence="6">
    <location>
        <begin position="1131"/>
        <end position="1297"/>
    </location>
</feature>
<dbReference type="CDD" id="cd00839">
    <property type="entry name" value="MPP_PAPs"/>
    <property type="match status" value="3"/>
</dbReference>
<keyword evidence="4" id="KW-0325">Glycoprotein</keyword>
<feature type="domain" description="Purple acid phosphatase N-terminal" evidence="8">
    <location>
        <begin position="1009"/>
        <end position="1121"/>
    </location>
</feature>
<dbReference type="InterPro" id="IPR029052">
    <property type="entry name" value="Metallo-depent_PP-like"/>
</dbReference>
<dbReference type="EC" id="3.1.3.2" evidence="5"/>
<dbReference type="InterPro" id="IPR039331">
    <property type="entry name" value="PAPs-like"/>
</dbReference>
<feature type="domain" description="Purple acid phosphatase C-terminal" evidence="7">
    <location>
        <begin position="879"/>
        <end position="922"/>
    </location>
</feature>
<keyword evidence="2" id="KW-0732">Signal</keyword>
<dbReference type="Proteomes" id="UP000279271">
    <property type="component" value="Unassembled WGS sequence"/>
</dbReference>
<dbReference type="SUPFAM" id="SSF56300">
    <property type="entry name" value="Metallo-dependent phosphatases"/>
    <property type="match status" value="3"/>
</dbReference>
<evidence type="ECO:0000259" key="8">
    <source>
        <dbReference type="Pfam" id="PF16656"/>
    </source>
</evidence>
<dbReference type="GO" id="GO:0046872">
    <property type="term" value="F:metal ion binding"/>
    <property type="evidence" value="ECO:0007669"/>
    <property type="project" value="InterPro"/>
</dbReference>
<name>A0A3M7KYP2_AUXPR</name>
<dbReference type="InterPro" id="IPR004843">
    <property type="entry name" value="Calcineurin-like_PHP"/>
</dbReference>